<name>A0ACC0VEG2_9HYPO</name>
<gene>
    <name evidence="1" type="ORF">N3K66_001345</name>
</gene>
<comment type="caution">
    <text evidence="1">The sequence shown here is derived from an EMBL/GenBank/DDBJ whole genome shotgun (WGS) entry which is preliminary data.</text>
</comment>
<sequence>MEKFEKEVEAWYGHETLQVFDVPPEDKDFLASVINSGTASHNDLEQLIHQSLVGGSEDWNNLVECAKSIRDVQVADQDQLDGHDVLQYVWQMFRGPRGYDKDVPSEHWHETDRLICLAQQLEADQPSLPQLSLPDRDDFAEISSPQHLVASKSPRAHKAPRRRRIAEVSEYWSEEPGSKDVGSAASKVFLERLACRRRMWTSSRQSPPRDVERAQLFGNGFEGDEEGRSGENDDDELSATSIPISGPTKRATSHFFSPPQTAPSKPAPRKPPAGTVSCLPFPPLTAPTFGIAQEEFAHEPFWLLVVVTFLIKTKGVAAIPVFRAVKERFPSPALVVDPANADEIAGMIRHLGLCASRLASLQRYARAFLETPPRIGKVFRVRGYDERDHESSMPHNNNKSPSTDTEDIAAAVAAIGSSNPPTPRSEGEDRDDTEAWEIGHMTKGRYALDSWRIFCRDELLGRAEDWNGKGREPEFQPEWMRVAPRDKELRAYLRWMWMREGWEWDPLTGQRTVLRAEMQRAVNEGRVEYDDAGGLRILD</sequence>
<evidence type="ECO:0000313" key="2">
    <source>
        <dbReference type="Proteomes" id="UP001163324"/>
    </source>
</evidence>
<dbReference type="EMBL" id="CM047940">
    <property type="protein sequence ID" value="KAI9904816.1"/>
    <property type="molecule type" value="Genomic_DNA"/>
</dbReference>
<proteinExistence type="predicted"/>
<organism evidence="1 2">
    <name type="scientific">Trichothecium roseum</name>
    <dbReference type="NCBI Taxonomy" id="47278"/>
    <lineage>
        <taxon>Eukaryota</taxon>
        <taxon>Fungi</taxon>
        <taxon>Dikarya</taxon>
        <taxon>Ascomycota</taxon>
        <taxon>Pezizomycotina</taxon>
        <taxon>Sordariomycetes</taxon>
        <taxon>Hypocreomycetidae</taxon>
        <taxon>Hypocreales</taxon>
        <taxon>Hypocreales incertae sedis</taxon>
        <taxon>Trichothecium</taxon>
    </lineage>
</organism>
<reference evidence="1" key="1">
    <citation type="submission" date="2022-10" db="EMBL/GenBank/DDBJ databases">
        <title>Complete Genome of Trichothecium roseum strain YXFP-22015, a Plant Pathogen Isolated from Citrus.</title>
        <authorList>
            <person name="Wang Y."/>
            <person name="Zhu L."/>
        </authorList>
    </citation>
    <scope>NUCLEOTIDE SEQUENCE</scope>
    <source>
        <strain evidence="1">YXFP-22015</strain>
    </source>
</reference>
<evidence type="ECO:0000313" key="1">
    <source>
        <dbReference type="EMBL" id="KAI9904816.1"/>
    </source>
</evidence>
<dbReference type="Proteomes" id="UP001163324">
    <property type="component" value="Chromosome 1"/>
</dbReference>
<accession>A0ACC0VEG2</accession>
<protein>
    <submittedName>
        <fullName evidence="1">Uncharacterized protein</fullName>
    </submittedName>
</protein>
<keyword evidence="2" id="KW-1185">Reference proteome</keyword>